<dbReference type="Gene3D" id="1.25.70.10">
    <property type="entry name" value="Transcription termination factor 3, mitochondrial"/>
    <property type="match status" value="1"/>
</dbReference>
<evidence type="ECO:0000256" key="1">
    <source>
        <dbReference type="SAM" id="MobiDB-lite"/>
    </source>
</evidence>
<dbReference type="RefSeq" id="XP_002500003.1">
    <property type="nucleotide sequence ID" value="XM_002499957.1"/>
</dbReference>
<gene>
    <name evidence="2" type="ORF">MICPUN_56272</name>
</gene>
<protein>
    <submittedName>
        <fullName evidence="2">Uncharacterized protein</fullName>
    </submittedName>
</protein>
<proteinExistence type="predicted"/>
<evidence type="ECO:0000313" key="2">
    <source>
        <dbReference type="EMBL" id="ACO61261.1"/>
    </source>
</evidence>
<feature type="region of interest" description="Disordered" evidence="1">
    <location>
        <begin position="1"/>
        <end position="56"/>
    </location>
</feature>
<dbReference type="AlphaFoldDB" id="C1E089"/>
<sequence>MLTGTRASVARPTRAESGRGASTSRPGRLARVLRRASRSPGEVADAQTPDDEDEDPRIKLGAVAATSQIFKNMPKLERKAERKADDDLAMLDNLVDGDDVDASEWFGGGGRNFTRLVQQQGDVCAASEYPPDSEEARLDEFWRSRGVRERAYRERLVGMGATLASEVAGRSLYRNPDVLGHRLDRLQTVFPGVDVAQMMWKSPAVIQLPIRTIVSRFVSLRWALVGVGDVAKIVEGQPGILLRHTGEIAAEMAALKAEFPEVNVGAAVQREPSLLTAECDVTRRLERLAELRKFGKLSPSMRLFYDGGDGSGNAMLFAKVFMEETKPHDGNWW</sequence>
<dbReference type="OMA" id="LWHCPEV"/>
<dbReference type="GeneID" id="8240711"/>
<dbReference type="InterPro" id="IPR038538">
    <property type="entry name" value="MTERF_sf"/>
</dbReference>
<dbReference type="InParanoid" id="C1E089"/>
<keyword evidence="3" id="KW-1185">Reference proteome</keyword>
<organism evidence="2 3">
    <name type="scientific">Micromonas commoda (strain RCC299 / NOUM17 / CCMP2709)</name>
    <name type="common">Picoplanktonic green alga</name>
    <dbReference type="NCBI Taxonomy" id="296587"/>
    <lineage>
        <taxon>Eukaryota</taxon>
        <taxon>Viridiplantae</taxon>
        <taxon>Chlorophyta</taxon>
        <taxon>Mamiellophyceae</taxon>
        <taxon>Mamiellales</taxon>
        <taxon>Mamiellaceae</taxon>
        <taxon>Micromonas</taxon>
    </lineage>
</organism>
<reference evidence="2 3" key="1">
    <citation type="journal article" date="2009" name="Science">
        <title>Green evolution and dynamic adaptations revealed by genomes of the marine picoeukaryotes Micromonas.</title>
        <authorList>
            <person name="Worden A.Z."/>
            <person name="Lee J.H."/>
            <person name="Mock T."/>
            <person name="Rouze P."/>
            <person name="Simmons M.P."/>
            <person name="Aerts A.L."/>
            <person name="Allen A.E."/>
            <person name="Cuvelier M.L."/>
            <person name="Derelle E."/>
            <person name="Everett M.V."/>
            <person name="Foulon E."/>
            <person name="Grimwood J."/>
            <person name="Gundlach H."/>
            <person name="Henrissat B."/>
            <person name="Napoli C."/>
            <person name="McDonald S.M."/>
            <person name="Parker M.S."/>
            <person name="Rombauts S."/>
            <person name="Salamov A."/>
            <person name="Von Dassow P."/>
            <person name="Badger J.H."/>
            <person name="Coutinho P.M."/>
            <person name="Demir E."/>
            <person name="Dubchak I."/>
            <person name="Gentemann C."/>
            <person name="Eikrem W."/>
            <person name="Gready J.E."/>
            <person name="John U."/>
            <person name="Lanier W."/>
            <person name="Lindquist E.A."/>
            <person name="Lucas S."/>
            <person name="Mayer K.F."/>
            <person name="Moreau H."/>
            <person name="Not F."/>
            <person name="Otillar R."/>
            <person name="Panaud O."/>
            <person name="Pangilinan J."/>
            <person name="Paulsen I."/>
            <person name="Piegu B."/>
            <person name="Poliakov A."/>
            <person name="Robbens S."/>
            <person name="Schmutz J."/>
            <person name="Toulza E."/>
            <person name="Wyss T."/>
            <person name="Zelensky A."/>
            <person name="Zhou K."/>
            <person name="Armbrust E.V."/>
            <person name="Bhattacharya D."/>
            <person name="Goodenough U.W."/>
            <person name="Van de Peer Y."/>
            <person name="Grigoriev I.V."/>
        </authorList>
    </citation>
    <scope>NUCLEOTIDE SEQUENCE [LARGE SCALE GENOMIC DNA]</scope>
    <source>
        <strain evidence="3">RCC299 / NOUM17</strain>
    </source>
</reference>
<accession>C1E089</accession>
<name>C1E089_MICCC</name>
<evidence type="ECO:0000313" key="3">
    <source>
        <dbReference type="Proteomes" id="UP000002009"/>
    </source>
</evidence>
<dbReference type="KEGG" id="mis:MICPUN_56272"/>
<dbReference type="EMBL" id="CP001323">
    <property type="protein sequence ID" value="ACO61261.1"/>
    <property type="molecule type" value="Genomic_DNA"/>
</dbReference>
<dbReference type="Proteomes" id="UP000002009">
    <property type="component" value="Chromosome 2"/>
</dbReference>